<sequence length="1681" mass="193543">MDANNTPLAEHAKATENTKFKQSGNIDDEILVKFSHLVTALDAEAESKDFTPLIEFIQKEYAVQAMQTWSYYAQVNNHPKLIEATIVLTKALEVLGSAKNVIEYGGVLIKVILTNYTRVLYRGLNNIRASITIPTIRLMKQMVKYNSGQYIEDFTTNFDFSLHSLPKILTVTKGDIASFNGKNKHHRLYIRFEFIEFWLTLISMCPPLLRKDIISQNFKIMSAWFKQMDKADTVELMDHTLDVLDKKILDEKAFKRMTKTHILNELALSKIYSFLYSSSETLVQKVCQFFLTYGANSETSVAFPCNHLWQDSPISGSSNGVLITVNQKEFRIYNKLLFNILKIFKPWESDIQSSIVLKILNHVPELVPPYCHFLASHGSLDPKMTAYWFGCMTVLGRIIKLKIPQCLETTQTTVIPSLELVIQTALPEPISKLSLTKSLQHEKMIVRYLACQVLIFSFQKLQKILELYDRKGWSFASAPLRNLFYQSVPDLPIITSAMNQSYLIAKNNRVMQLSLTLLLKYYSTTFPSFFQISIPSSNIFVDIMQKDEFSGLDLVIVDNFLQFQELNGIQTKWWNASAREYSLFTSLLKMASSKNSMDAISEKIHQLLKGMLHGTVVFNDLLSSPQRALIHSLQILSFEDSNSEDLSKVWKLLDETISRCIRTPYRYVDMSKNYQKISPFLVVLSEQWKFVDKTSSDIPAKWLCIFLRTMVISGESATGIKKLAEDLLTDVPAECIETYLSFEKYDFKAQKLFSDESYLLSNFQETSFCEHITTMPYEKISKLTRYPLNELDAVGIIWRLQNLMIDSKINPNNRFREIVDILLAKLANYLMSNPTFNIFNSNIIISFFPTDTTVEQEKCYFVAHAIIQLYQELKLTNPSFEQFAFNWLRNHMELLKSTDNNAMNFVFAICSVLNAKDCMELLQSDEEIQAGVLEFLLWKMLRQNHVAIPYKILKSLKNGFASLDELLAQFIEQDRIENFEPDHFIRFSLQNFKQALGAFLHSKWFSLDLLQPYLSQIAGTEVALTVALAIYESNSLAVKEFLQEELGHCIQGVSQQKLSLQGLELFCLCSEMLSEKQKIEILEYATSIYPGKYHSLVVKFVTIANNFELPCVVAWLNKSILYGTKYLSHETQVSGDISEFFSRLEELMNVINIWSKVNHTYLRAQIEVILKGPWVSNSDILQYTMHLLLKGKGDDVQCRKMLQCLLNNENNTLKISNSDAFHRFATAATIFILFKMDSQQNSNRVIQSILLGLYSATITCEDRIILSILEEIETNTSVSWTDELCSLDFLEGEDTGLVEMQSVRKTIVRERQELFVTLDKNIILNTANNYVLRKPVVPSRMTWEDLMSFYRENKKIFASIDGIVYDPTFLMLLSIQSEANLINYSVLGDGSTKCTFEVQRLLSSGMFRILLTSLADIETQAISLHLLHGILHSLEDNKQFRYGEILDILLKKIVYTFESAKQENRLVNISSCVWFAISRIPDLLLNPGTALHEKAYRWVLSSPIILEIDYPLLQDLTTPHERNKDHENFYKQLTWVLECLELGIKTEQDVSFLRNKNVFEWLFNLRNLSYLNGRLCAIIDSIFYKIQRLDSGASVLLTRFAAVSSLEIQKLSLDRKINNATNVLTENKNDKKTLRNKLLLQTQQLNVDELLQSQVETFQSQKRLRDWVEEDQANVIKRICM</sequence>
<protein>
    <submittedName>
        <fullName evidence="4">BN860_19130g1_1</fullName>
    </submittedName>
</protein>
<dbReference type="GO" id="GO:0005730">
    <property type="term" value="C:nucleolus"/>
    <property type="evidence" value="ECO:0007669"/>
    <property type="project" value="TreeGrafter"/>
</dbReference>
<reference evidence="5" key="1">
    <citation type="journal article" date="2013" name="Genome Announc.">
        <title>Genome sequence of the food spoilage yeast Zygosaccharomyces bailii CLIB 213(T).</title>
        <authorList>
            <person name="Galeote V."/>
            <person name="Bigey F."/>
            <person name="Devillers H."/>
            <person name="Neuveglise C."/>
            <person name="Dequin S."/>
        </authorList>
    </citation>
    <scope>NUCLEOTIDE SEQUENCE [LARGE SCALE GENOMIC DNA]</scope>
    <source>
        <strain evidence="5">CLIB 213 / ATCC 58445 / CBS 680 / CCRC 21525 / NBRC 1098 / NCYC 1416 / NRRL Y-2227</strain>
    </source>
</reference>
<dbReference type="Proteomes" id="UP000019375">
    <property type="component" value="Unassembled WGS sequence"/>
</dbReference>
<dbReference type="Pfam" id="PF16201">
    <property type="entry name" value="NopRA1"/>
    <property type="match status" value="1"/>
</dbReference>
<accession>A0A8J2WVR4</accession>
<dbReference type="InterPro" id="IPR032436">
    <property type="entry name" value="URB1_C"/>
</dbReference>
<evidence type="ECO:0000313" key="4">
    <source>
        <dbReference type="EMBL" id="CDF87991.1"/>
    </source>
</evidence>
<organism evidence="4 5">
    <name type="scientific">Zygosaccharomyces bailii (strain CLIB 213 / ATCC 58445 / CBS 680 / BCRC 21525 / NBRC 1098 / NCYC 1416 / NRRL Y-2227)</name>
    <dbReference type="NCBI Taxonomy" id="1333698"/>
    <lineage>
        <taxon>Eukaryota</taxon>
        <taxon>Fungi</taxon>
        <taxon>Dikarya</taxon>
        <taxon>Ascomycota</taxon>
        <taxon>Saccharomycotina</taxon>
        <taxon>Saccharomycetes</taxon>
        <taxon>Saccharomycetales</taxon>
        <taxon>Saccharomycetaceae</taxon>
        <taxon>Zygosaccharomyces</taxon>
    </lineage>
</organism>
<keyword evidence="5" id="KW-1185">Reference proteome</keyword>
<evidence type="ECO:0000313" key="5">
    <source>
        <dbReference type="Proteomes" id="UP000019375"/>
    </source>
</evidence>
<evidence type="ECO:0000259" key="1">
    <source>
        <dbReference type="Pfam" id="PF11707"/>
    </source>
</evidence>
<dbReference type="OrthoDB" id="72892at2759"/>
<dbReference type="Pfam" id="PF26140">
    <property type="entry name" value="HEAT_URB1"/>
    <property type="match status" value="1"/>
</dbReference>
<evidence type="ECO:0000259" key="2">
    <source>
        <dbReference type="Pfam" id="PF16201"/>
    </source>
</evidence>
<gene>
    <name evidence="4" type="ORF">BN860_19130g</name>
</gene>
<dbReference type="InterPro" id="IPR059018">
    <property type="entry name" value="HEAT_URB1"/>
</dbReference>
<evidence type="ECO:0000259" key="3">
    <source>
        <dbReference type="Pfam" id="PF26140"/>
    </source>
</evidence>
<feature type="domain" description="URB1 N-terminal" evidence="1">
    <location>
        <begin position="64"/>
        <end position="390"/>
    </location>
</feature>
<dbReference type="PANTHER" id="PTHR13500:SF0">
    <property type="entry name" value="NUCLEOLAR PRE-RIBOSOMAL-ASSOCIATED PROTEIN 1"/>
    <property type="match status" value="1"/>
</dbReference>
<dbReference type="PANTHER" id="PTHR13500">
    <property type="entry name" value="NUCLEOLAR PRERIBOSOMAL-ASSOCIATED PROTEIN 1"/>
    <property type="match status" value="1"/>
</dbReference>
<proteinExistence type="predicted"/>
<dbReference type="GO" id="GO:0000466">
    <property type="term" value="P:maturation of 5.8S rRNA from tricistronic rRNA transcript (SSU-rRNA, 5.8S rRNA, LSU-rRNA)"/>
    <property type="evidence" value="ECO:0007669"/>
    <property type="project" value="TreeGrafter"/>
</dbReference>
<feature type="domain" description="URB1 C-terminal" evidence="2">
    <location>
        <begin position="1409"/>
        <end position="1604"/>
    </location>
</feature>
<dbReference type="EMBL" id="HG316454">
    <property type="protein sequence ID" value="CDF87991.1"/>
    <property type="molecule type" value="Genomic_DNA"/>
</dbReference>
<feature type="domain" description="URB1 central HEAT repeat" evidence="3">
    <location>
        <begin position="570"/>
        <end position="737"/>
    </location>
</feature>
<dbReference type="GO" id="GO:0000463">
    <property type="term" value="P:maturation of LSU-rRNA from tricistronic rRNA transcript (SSU-rRNA, 5.8S rRNA, LSU-rRNA)"/>
    <property type="evidence" value="ECO:0007669"/>
    <property type="project" value="TreeGrafter"/>
</dbReference>
<dbReference type="InterPro" id="IPR039844">
    <property type="entry name" value="URB1"/>
</dbReference>
<name>A0A8J2WVR4_ZYGB2</name>
<dbReference type="Pfam" id="PF11707">
    <property type="entry name" value="Npa1"/>
    <property type="match status" value="1"/>
</dbReference>
<dbReference type="InterPro" id="IPR021714">
    <property type="entry name" value="URB1_N"/>
</dbReference>